<gene>
    <name evidence="1" type="ORF">E5336_08825</name>
</gene>
<sequence length="206" mass="23713">MLQSVSVNTLIFNSIRANSNRKEGLCNMEKRNQRNLFSRECIVMALLRLIKEKPFSSISISELTAKAGVSRVTFYRNYTSKEEVLTSYIHDILGDYIQTHANGQQHGGTFYDSLHVAHSLRYFDQYRDFIDGLIQCGFGILFLNELTALAWKIWNPQRDPQLQIQLTAYVGMLYNLYIAWKDGGRKKPLNDLIEEAHAICEKAFGH</sequence>
<comment type="caution">
    <text evidence="1">The sequence shown here is derived from an EMBL/GenBank/DDBJ whole genome shotgun (WGS) entry which is preliminary data.</text>
</comment>
<keyword evidence="2" id="KW-1185">Reference proteome</keyword>
<dbReference type="EMBL" id="SRYG01000018">
    <property type="protein sequence ID" value="TGY65382.1"/>
    <property type="molecule type" value="Genomic_DNA"/>
</dbReference>
<evidence type="ECO:0000313" key="2">
    <source>
        <dbReference type="Proteomes" id="UP000308836"/>
    </source>
</evidence>
<evidence type="ECO:0000313" key="1">
    <source>
        <dbReference type="EMBL" id="TGY65382.1"/>
    </source>
</evidence>
<reference evidence="1" key="1">
    <citation type="submission" date="2019-04" db="EMBL/GenBank/DDBJ databases">
        <title>Microbes associate with the intestines of laboratory mice.</title>
        <authorList>
            <person name="Navarre W."/>
            <person name="Wong E."/>
            <person name="Huang K."/>
            <person name="Tropini C."/>
            <person name="Ng K."/>
            <person name="Yu B."/>
        </authorList>
    </citation>
    <scope>NUCLEOTIDE SEQUENCE</scope>
    <source>
        <strain evidence="1">NM09_H32</strain>
    </source>
</reference>
<accession>A0AC61R635</accession>
<dbReference type="Proteomes" id="UP000308836">
    <property type="component" value="Unassembled WGS sequence"/>
</dbReference>
<proteinExistence type="predicted"/>
<protein>
    <submittedName>
        <fullName evidence="1">TetR/AcrR family transcriptional regulator</fullName>
    </submittedName>
</protein>
<name>A0AC61R635_9FIRM</name>
<organism evidence="1 2">
    <name type="scientific">Dubosiella muris</name>
    <dbReference type="NCBI Taxonomy" id="3038133"/>
    <lineage>
        <taxon>Bacteria</taxon>
        <taxon>Bacillati</taxon>
        <taxon>Bacillota</taxon>
        <taxon>Erysipelotrichia</taxon>
        <taxon>Erysipelotrichales</taxon>
        <taxon>Erysipelotrichaceae</taxon>
        <taxon>Dubosiella</taxon>
    </lineage>
</organism>